<proteinExistence type="predicted"/>
<dbReference type="Proteomes" id="UP000499080">
    <property type="component" value="Unassembled WGS sequence"/>
</dbReference>
<name>A0A4Y2WWN9_ARAVE</name>
<evidence type="ECO:0000313" key="2">
    <source>
        <dbReference type="EMBL" id="GBO40412.1"/>
    </source>
</evidence>
<organism evidence="2 3">
    <name type="scientific">Araneus ventricosus</name>
    <name type="common">Orbweaver spider</name>
    <name type="synonym">Epeira ventricosa</name>
    <dbReference type="NCBI Taxonomy" id="182803"/>
    <lineage>
        <taxon>Eukaryota</taxon>
        <taxon>Metazoa</taxon>
        <taxon>Ecdysozoa</taxon>
        <taxon>Arthropoda</taxon>
        <taxon>Chelicerata</taxon>
        <taxon>Arachnida</taxon>
        <taxon>Araneae</taxon>
        <taxon>Araneomorphae</taxon>
        <taxon>Entelegynae</taxon>
        <taxon>Araneoidea</taxon>
        <taxon>Araneidae</taxon>
        <taxon>Araneus</taxon>
    </lineage>
</organism>
<accession>A0A4Y2WWN9</accession>
<reference evidence="2 3" key="1">
    <citation type="journal article" date="2019" name="Sci. Rep.">
        <title>Orb-weaving spider Araneus ventricosus genome elucidates the spidroin gene catalogue.</title>
        <authorList>
            <person name="Kono N."/>
            <person name="Nakamura H."/>
            <person name="Ohtoshi R."/>
            <person name="Moran D.A.P."/>
            <person name="Shinohara A."/>
            <person name="Yoshida Y."/>
            <person name="Fujiwara M."/>
            <person name="Mori M."/>
            <person name="Tomita M."/>
            <person name="Arakawa K."/>
        </authorList>
    </citation>
    <scope>NUCLEOTIDE SEQUENCE [LARGE SCALE GENOMIC DNA]</scope>
</reference>
<dbReference type="AlphaFoldDB" id="A0A4Y2WWN9"/>
<sequence>MEGINTWPKAGSKSTSFEGQGQLQSEKKSLRGGDDSLVFPFLGITMAKLPQFTNPETADIPTSLRDFTPLQMSGKCWVFPKGFANPYTAAVKRSKL</sequence>
<evidence type="ECO:0000256" key="1">
    <source>
        <dbReference type="SAM" id="MobiDB-lite"/>
    </source>
</evidence>
<comment type="caution">
    <text evidence="2">The sequence shown here is derived from an EMBL/GenBank/DDBJ whole genome shotgun (WGS) entry which is preliminary data.</text>
</comment>
<keyword evidence="3" id="KW-1185">Reference proteome</keyword>
<dbReference type="EMBL" id="BGPR01065640">
    <property type="protein sequence ID" value="GBO40412.1"/>
    <property type="molecule type" value="Genomic_DNA"/>
</dbReference>
<feature type="region of interest" description="Disordered" evidence="1">
    <location>
        <begin position="1"/>
        <end position="33"/>
    </location>
</feature>
<feature type="compositionally biased region" description="Polar residues" evidence="1">
    <location>
        <begin position="12"/>
        <end position="24"/>
    </location>
</feature>
<protein>
    <submittedName>
        <fullName evidence="2">Uncharacterized protein</fullName>
    </submittedName>
</protein>
<evidence type="ECO:0000313" key="3">
    <source>
        <dbReference type="Proteomes" id="UP000499080"/>
    </source>
</evidence>
<gene>
    <name evidence="2" type="ORF">AVEN_244967_1</name>
</gene>